<sequence length="22" mass="2926">MYNMSRIYKNKNKHWLFHFLVR</sequence>
<accession>A0A0E9XS31</accession>
<proteinExistence type="predicted"/>
<reference evidence="1" key="1">
    <citation type="submission" date="2014-11" db="EMBL/GenBank/DDBJ databases">
        <authorList>
            <person name="Amaro Gonzalez C."/>
        </authorList>
    </citation>
    <scope>NUCLEOTIDE SEQUENCE</scope>
</reference>
<reference evidence="1" key="2">
    <citation type="journal article" date="2015" name="Fish Shellfish Immunol.">
        <title>Early steps in the European eel (Anguilla anguilla)-Vibrio vulnificus interaction in the gills: Role of the RtxA13 toxin.</title>
        <authorList>
            <person name="Callol A."/>
            <person name="Pajuelo D."/>
            <person name="Ebbesson L."/>
            <person name="Teles M."/>
            <person name="MacKenzie S."/>
            <person name="Amaro C."/>
        </authorList>
    </citation>
    <scope>NUCLEOTIDE SEQUENCE</scope>
</reference>
<dbReference type="EMBL" id="GBXM01003025">
    <property type="protein sequence ID" value="JAI05553.1"/>
    <property type="molecule type" value="Transcribed_RNA"/>
</dbReference>
<protein>
    <submittedName>
        <fullName evidence="1">Uncharacterized protein</fullName>
    </submittedName>
</protein>
<dbReference type="AlphaFoldDB" id="A0A0E9XS31"/>
<evidence type="ECO:0000313" key="1">
    <source>
        <dbReference type="EMBL" id="JAI05553.1"/>
    </source>
</evidence>
<organism evidence="1">
    <name type="scientific">Anguilla anguilla</name>
    <name type="common">European freshwater eel</name>
    <name type="synonym">Muraena anguilla</name>
    <dbReference type="NCBI Taxonomy" id="7936"/>
    <lineage>
        <taxon>Eukaryota</taxon>
        <taxon>Metazoa</taxon>
        <taxon>Chordata</taxon>
        <taxon>Craniata</taxon>
        <taxon>Vertebrata</taxon>
        <taxon>Euteleostomi</taxon>
        <taxon>Actinopterygii</taxon>
        <taxon>Neopterygii</taxon>
        <taxon>Teleostei</taxon>
        <taxon>Anguilliformes</taxon>
        <taxon>Anguillidae</taxon>
        <taxon>Anguilla</taxon>
    </lineage>
</organism>
<name>A0A0E9XS31_ANGAN</name>